<keyword evidence="2" id="KW-1185">Reference proteome</keyword>
<evidence type="ECO:0000313" key="2">
    <source>
        <dbReference type="Proteomes" id="UP000655868"/>
    </source>
</evidence>
<sequence>MSFSFTICKFGPEETVVKLSSDVVTALIGDYSLEPTDTPDSYIFHDGNETSEVDVLRGGMSLDFPRPLASDRMTQLLFDALSRTGATLFSSSFEGVLTTNPAQSEYVPGSLQPTTVIERWQDIDAYLAEQ</sequence>
<organism evidence="1 2">
    <name type="scientific">Antrihabitans stalagmiti</name>
    <dbReference type="NCBI Taxonomy" id="2799499"/>
    <lineage>
        <taxon>Bacteria</taxon>
        <taxon>Bacillati</taxon>
        <taxon>Actinomycetota</taxon>
        <taxon>Actinomycetes</taxon>
        <taxon>Mycobacteriales</taxon>
        <taxon>Nocardiaceae</taxon>
        <taxon>Antrihabitans</taxon>
    </lineage>
</organism>
<comment type="caution">
    <text evidence="1">The sequence shown here is derived from an EMBL/GenBank/DDBJ whole genome shotgun (WGS) entry which is preliminary data.</text>
</comment>
<reference evidence="1" key="1">
    <citation type="submission" date="2020-12" db="EMBL/GenBank/DDBJ databases">
        <title>Antrihabitans popcorni sp. nov. and Antrihabitans auranticaus sp. nov., isolated from a larva cave.</title>
        <authorList>
            <person name="Lee S.D."/>
            <person name="Kim I.S."/>
        </authorList>
    </citation>
    <scope>NUCLEOTIDE SEQUENCE</scope>
    <source>
        <strain evidence="1">YC3-6</strain>
    </source>
</reference>
<accession>A0A934NTI5</accession>
<name>A0A934NTI5_9NOCA</name>
<proteinExistence type="predicted"/>
<protein>
    <submittedName>
        <fullName evidence="1">Uncharacterized protein</fullName>
    </submittedName>
</protein>
<dbReference type="RefSeq" id="WP_199705901.1">
    <property type="nucleotide sequence ID" value="NZ_JAEMNV010000006.1"/>
</dbReference>
<dbReference type="AlphaFoldDB" id="A0A934NTI5"/>
<dbReference type="Proteomes" id="UP000655868">
    <property type="component" value="Unassembled WGS sequence"/>
</dbReference>
<gene>
    <name evidence="1" type="ORF">JGU71_19255</name>
</gene>
<evidence type="ECO:0000313" key="1">
    <source>
        <dbReference type="EMBL" id="MBJ8341029.1"/>
    </source>
</evidence>
<dbReference type="EMBL" id="JAEMNV010000006">
    <property type="protein sequence ID" value="MBJ8341029.1"/>
    <property type="molecule type" value="Genomic_DNA"/>
</dbReference>